<dbReference type="PROSITE" id="PS51393">
    <property type="entry name" value="LIPOXYGENASE_3"/>
    <property type="match status" value="1"/>
</dbReference>
<dbReference type="PANTHER" id="PTHR11771">
    <property type="entry name" value="LIPOXYGENASE"/>
    <property type="match status" value="1"/>
</dbReference>
<comment type="caution">
    <text evidence="5">The sequence shown here is derived from an EMBL/GenBank/DDBJ whole genome shotgun (WGS) entry which is preliminary data.</text>
</comment>
<dbReference type="InterPro" id="IPR036226">
    <property type="entry name" value="LipOase_C_sf"/>
</dbReference>
<evidence type="ECO:0000313" key="5">
    <source>
        <dbReference type="EMBL" id="KAH7439965.1"/>
    </source>
</evidence>
<protein>
    <recommendedName>
        <fullName evidence="4">Lipoxygenase domain-containing protein</fullName>
    </recommendedName>
</protein>
<evidence type="ECO:0000256" key="2">
    <source>
        <dbReference type="ARBA" id="ARBA00022964"/>
    </source>
</evidence>
<keyword evidence="2" id="KW-0223">Dioxygenase</keyword>
<dbReference type="EMBL" id="CM035409">
    <property type="protein sequence ID" value="KAH7439965.1"/>
    <property type="molecule type" value="Genomic_DNA"/>
</dbReference>
<dbReference type="GO" id="GO:0016702">
    <property type="term" value="F:oxidoreductase activity, acting on single donors with incorporation of molecular oxygen, incorporation of two atoms of oxygen"/>
    <property type="evidence" value="ECO:0007669"/>
    <property type="project" value="InterPro"/>
</dbReference>
<evidence type="ECO:0000256" key="3">
    <source>
        <dbReference type="ARBA" id="ARBA00023002"/>
    </source>
</evidence>
<dbReference type="Pfam" id="PF00305">
    <property type="entry name" value="Lipoxygenase"/>
    <property type="match status" value="1"/>
</dbReference>
<reference evidence="5" key="1">
    <citation type="submission" date="2021-08" db="EMBL/GenBank/DDBJ databases">
        <title>WGS assembly of Ceratopteris richardii.</title>
        <authorList>
            <person name="Marchant D.B."/>
            <person name="Chen G."/>
            <person name="Jenkins J."/>
            <person name="Shu S."/>
            <person name="Leebens-Mack J."/>
            <person name="Grimwood J."/>
            <person name="Schmutz J."/>
            <person name="Soltis P."/>
            <person name="Soltis D."/>
            <person name="Chen Z.-H."/>
        </authorList>
    </citation>
    <scope>NUCLEOTIDE SEQUENCE</scope>
    <source>
        <strain evidence="5">Whitten #5841</strain>
        <tissue evidence="5">Leaf</tissue>
    </source>
</reference>
<accession>A0A8T2V2I1</accession>
<gene>
    <name evidence="5" type="ORF">KP509_04G084600</name>
</gene>
<proteinExistence type="predicted"/>
<dbReference type="OrthoDB" id="407298at2759"/>
<dbReference type="GO" id="GO:0034440">
    <property type="term" value="P:lipid oxidation"/>
    <property type="evidence" value="ECO:0007669"/>
    <property type="project" value="InterPro"/>
</dbReference>
<dbReference type="InterPro" id="IPR000907">
    <property type="entry name" value="LipOase"/>
</dbReference>
<evidence type="ECO:0000256" key="1">
    <source>
        <dbReference type="ARBA" id="ARBA00022723"/>
    </source>
</evidence>
<keyword evidence="6" id="KW-1185">Reference proteome</keyword>
<keyword evidence="3" id="KW-0560">Oxidoreductase</keyword>
<evidence type="ECO:0000259" key="4">
    <source>
        <dbReference type="PROSITE" id="PS51393"/>
    </source>
</evidence>
<dbReference type="GO" id="GO:0046872">
    <property type="term" value="F:metal ion binding"/>
    <property type="evidence" value="ECO:0007669"/>
    <property type="project" value="UniProtKB-KW"/>
</dbReference>
<dbReference type="AlphaFoldDB" id="A0A8T2V2I1"/>
<organism evidence="5 6">
    <name type="scientific">Ceratopteris richardii</name>
    <name type="common">Triangle waterfern</name>
    <dbReference type="NCBI Taxonomy" id="49495"/>
    <lineage>
        <taxon>Eukaryota</taxon>
        <taxon>Viridiplantae</taxon>
        <taxon>Streptophyta</taxon>
        <taxon>Embryophyta</taxon>
        <taxon>Tracheophyta</taxon>
        <taxon>Polypodiopsida</taxon>
        <taxon>Polypodiidae</taxon>
        <taxon>Polypodiales</taxon>
        <taxon>Pteridineae</taxon>
        <taxon>Pteridaceae</taxon>
        <taxon>Parkerioideae</taxon>
        <taxon>Ceratopteris</taxon>
    </lineage>
</organism>
<evidence type="ECO:0000313" key="6">
    <source>
        <dbReference type="Proteomes" id="UP000825935"/>
    </source>
</evidence>
<dbReference type="SUPFAM" id="SSF48484">
    <property type="entry name" value="Lipoxigenase"/>
    <property type="match status" value="1"/>
</dbReference>
<dbReference type="InterPro" id="IPR013819">
    <property type="entry name" value="LipOase_C"/>
</dbReference>
<sequence length="103" mass="11635">MVPPQADTTRAMAVLELLAQHFSDEEYLGERKDWRWTSDTRAMSKLNSLRENLMKVELEIEARNANPKLHHRLGPAMLPYTLLIPSSGGEGLTFRGVPNSISM</sequence>
<dbReference type="Proteomes" id="UP000825935">
    <property type="component" value="Chromosome 4"/>
</dbReference>
<feature type="domain" description="Lipoxygenase" evidence="4">
    <location>
        <begin position="1"/>
        <end position="103"/>
    </location>
</feature>
<keyword evidence="1" id="KW-0479">Metal-binding</keyword>
<name>A0A8T2V2I1_CERRI</name>
<dbReference type="Gene3D" id="1.20.245.10">
    <property type="entry name" value="Lipoxygenase-1, Domain 5"/>
    <property type="match status" value="1"/>
</dbReference>